<dbReference type="GO" id="GO:0005615">
    <property type="term" value="C:extracellular space"/>
    <property type="evidence" value="ECO:0007669"/>
    <property type="project" value="TreeGrafter"/>
</dbReference>
<dbReference type="InterPro" id="IPR010562">
    <property type="entry name" value="Haemolymph_juvenile_hormone-bd"/>
</dbReference>
<evidence type="ECO:0000313" key="1">
    <source>
        <dbReference type="EnsemblMetazoa" id="MESCA004573-PA"/>
    </source>
</evidence>
<organism evidence="1 2">
    <name type="scientific">Megaselia scalaris</name>
    <name type="common">Humpbacked fly</name>
    <name type="synonym">Phora scalaris</name>
    <dbReference type="NCBI Taxonomy" id="36166"/>
    <lineage>
        <taxon>Eukaryota</taxon>
        <taxon>Metazoa</taxon>
        <taxon>Ecdysozoa</taxon>
        <taxon>Arthropoda</taxon>
        <taxon>Hexapoda</taxon>
        <taxon>Insecta</taxon>
        <taxon>Pterygota</taxon>
        <taxon>Neoptera</taxon>
        <taxon>Endopterygota</taxon>
        <taxon>Diptera</taxon>
        <taxon>Brachycera</taxon>
        <taxon>Muscomorpha</taxon>
        <taxon>Platypezoidea</taxon>
        <taxon>Phoridae</taxon>
        <taxon>Megaseliini</taxon>
        <taxon>Megaselia</taxon>
    </lineage>
</organism>
<dbReference type="EnsemblMetazoa" id="MESCA004573-RA">
    <property type="protein sequence ID" value="MESCA004573-PA"/>
    <property type="gene ID" value="MESCA004573"/>
</dbReference>
<dbReference type="EMBL" id="CAQQ02062457">
    <property type="status" value="NOT_ANNOTATED_CDS"/>
    <property type="molecule type" value="Genomic_DNA"/>
</dbReference>
<proteinExistence type="predicted"/>
<reference evidence="1" key="2">
    <citation type="submission" date="2015-06" db="UniProtKB">
        <authorList>
            <consortium name="EnsemblMetazoa"/>
        </authorList>
    </citation>
    <scope>IDENTIFICATION</scope>
</reference>
<protein>
    <submittedName>
        <fullName evidence="1">Uncharacterized protein</fullName>
    </submittedName>
</protein>
<dbReference type="STRING" id="36166.T1GM05"/>
<name>T1GM05_MEGSC</name>
<sequence length="157" mass="18272">MNIYGSVHHGFGEDIVGPHVVKFKSDANSLIGDYVISGSVFYVPIWGSGRSNMTFFNPKYTLTFFGEPEERDGKIYMKIGDFKVDFNLSRLYIRADNLFNNGFLSDNMNKQLNANWQIIYSELKKPISNEISRVFKQMLYDVFQAKPYEEFFERDDV</sequence>
<dbReference type="PANTHER" id="PTHR11008">
    <property type="entry name" value="PROTEIN TAKEOUT-LIKE PROTEIN"/>
    <property type="match status" value="1"/>
</dbReference>
<dbReference type="PANTHER" id="PTHR11008:SF41">
    <property type="entry name" value="RE70318P"/>
    <property type="match status" value="1"/>
</dbReference>
<keyword evidence="2" id="KW-1185">Reference proteome</keyword>
<dbReference type="AlphaFoldDB" id="T1GM05"/>
<evidence type="ECO:0000313" key="2">
    <source>
        <dbReference type="Proteomes" id="UP000015102"/>
    </source>
</evidence>
<dbReference type="HOGENOM" id="CLU_069908_6_0_1"/>
<reference evidence="2" key="1">
    <citation type="submission" date="2013-02" db="EMBL/GenBank/DDBJ databases">
        <authorList>
            <person name="Hughes D."/>
        </authorList>
    </citation>
    <scope>NUCLEOTIDE SEQUENCE</scope>
    <source>
        <strain>Durham</strain>
        <strain evidence="2">NC isolate 2 -- Noor lab</strain>
    </source>
</reference>
<dbReference type="InterPro" id="IPR038606">
    <property type="entry name" value="To_sf"/>
</dbReference>
<dbReference type="SMART" id="SM00700">
    <property type="entry name" value="JHBP"/>
    <property type="match status" value="1"/>
</dbReference>
<dbReference type="Proteomes" id="UP000015102">
    <property type="component" value="Unassembled WGS sequence"/>
</dbReference>
<accession>T1GM05</accession>
<dbReference type="Gene3D" id="3.15.10.30">
    <property type="entry name" value="Haemolymph juvenile hormone binding protein"/>
    <property type="match status" value="1"/>
</dbReference>
<dbReference type="Pfam" id="PF06585">
    <property type="entry name" value="JHBP"/>
    <property type="match status" value="1"/>
</dbReference>